<dbReference type="Proteomes" id="UP000318681">
    <property type="component" value="Unassembled WGS sequence"/>
</dbReference>
<dbReference type="PANTHER" id="PTHR35006">
    <property type="entry name" value="GLYOXALASE FAMILY PROTEIN (AFU_ORTHOLOGUE AFUA_5G14830)"/>
    <property type="match status" value="1"/>
</dbReference>
<dbReference type="InterPro" id="IPR029068">
    <property type="entry name" value="Glyas_Bleomycin-R_OHBP_Dase"/>
</dbReference>
<dbReference type="Gene3D" id="3.10.180.10">
    <property type="entry name" value="2,3-Dihydroxybiphenyl 1,2-Dioxygenase, domain 1"/>
    <property type="match status" value="1"/>
</dbReference>
<sequence length="136" mass="14204">MGIFTHACLASTDLDRSRRFYDAVLAPLGIVNLGPFLDQGIGYGRRVPELLVLRPLVGTASPSNGATLGFKAPYRTAVILFHAAGLAHDGADAGAPGPRGAVAHAFGAYLYDPDGNKICAYCFTPPSSDQNPSDAE</sequence>
<dbReference type="SUPFAM" id="SSF54593">
    <property type="entry name" value="Glyoxalase/Bleomycin resistance protein/Dihydroxybiphenyl dioxygenase"/>
    <property type="match status" value="1"/>
</dbReference>
<dbReference type="CDD" id="cd07262">
    <property type="entry name" value="VOC_like"/>
    <property type="match status" value="1"/>
</dbReference>
<comment type="caution">
    <text evidence="1">The sequence shown here is derived from an EMBL/GenBank/DDBJ whole genome shotgun (WGS) entry which is preliminary data.</text>
</comment>
<dbReference type="OrthoDB" id="9807407at2"/>
<name>A0A558RCM6_9SPHN</name>
<dbReference type="PANTHER" id="PTHR35006:SF1">
    <property type="entry name" value="BLL2941 PROTEIN"/>
    <property type="match status" value="1"/>
</dbReference>
<evidence type="ECO:0000313" key="2">
    <source>
        <dbReference type="Proteomes" id="UP000318681"/>
    </source>
</evidence>
<dbReference type="EMBL" id="VNIM01000004">
    <property type="protein sequence ID" value="TVV77093.1"/>
    <property type="molecule type" value="Genomic_DNA"/>
</dbReference>
<protein>
    <submittedName>
        <fullName evidence="1">VOC family protein</fullName>
    </submittedName>
</protein>
<reference evidence="1 2" key="1">
    <citation type="submission" date="2019-07" db="EMBL/GenBank/DDBJ databases">
        <title>Sphingomonas solaris sp. nov., isolated from a solar panel from Boston, Massachusetts.</title>
        <authorList>
            <person name="Tanner K."/>
            <person name="Pascual J."/>
            <person name="Mancuso C."/>
            <person name="Pereto J."/>
            <person name="Khalil A."/>
            <person name="Vilanova C."/>
        </authorList>
    </citation>
    <scope>NUCLEOTIDE SEQUENCE [LARGE SCALE GENOMIC DNA]</scope>
    <source>
        <strain evidence="1 2">R4DWN</strain>
    </source>
</reference>
<organism evidence="1 2">
    <name type="scientific">Alterirhizorhabdus solaris</name>
    <dbReference type="NCBI Taxonomy" id="2529389"/>
    <lineage>
        <taxon>Bacteria</taxon>
        <taxon>Pseudomonadati</taxon>
        <taxon>Pseudomonadota</taxon>
        <taxon>Alphaproteobacteria</taxon>
        <taxon>Sphingomonadales</taxon>
        <taxon>Rhizorhabdaceae</taxon>
        <taxon>Alterirhizorhabdus</taxon>
    </lineage>
</organism>
<gene>
    <name evidence="1" type="ORF">FOY91_01835</name>
</gene>
<dbReference type="RefSeq" id="WP_145147534.1">
    <property type="nucleotide sequence ID" value="NZ_VNIM01000004.1"/>
</dbReference>
<accession>A0A558RCM6</accession>
<evidence type="ECO:0000313" key="1">
    <source>
        <dbReference type="EMBL" id="TVV77093.1"/>
    </source>
</evidence>
<keyword evidence="2" id="KW-1185">Reference proteome</keyword>
<proteinExistence type="predicted"/>
<dbReference type="AlphaFoldDB" id="A0A558RCM6"/>